<reference evidence="1" key="1">
    <citation type="submission" date="2019-05" db="EMBL/GenBank/DDBJ databases">
        <title>Annotation for the trematode Paragonimus heterotremus.</title>
        <authorList>
            <person name="Choi Y.-J."/>
        </authorList>
    </citation>
    <scope>NUCLEOTIDE SEQUENCE</scope>
    <source>
        <strain evidence="1">LC</strain>
    </source>
</reference>
<dbReference type="OrthoDB" id="10302325at2759"/>
<sequence>MLPVSKPLEHVEISRFRITITTGRLIRFQVFPSKRPNKF</sequence>
<comment type="caution">
    <text evidence="1">The sequence shown here is derived from an EMBL/GenBank/DDBJ whole genome shotgun (WGS) entry which is preliminary data.</text>
</comment>
<accession>A0A8J4WEE4</accession>
<dbReference type="AlphaFoldDB" id="A0A8J4WEE4"/>
<evidence type="ECO:0000313" key="2">
    <source>
        <dbReference type="Proteomes" id="UP000748531"/>
    </source>
</evidence>
<keyword evidence="2" id="KW-1185">Reference proteome</keyword>
<name>A0A8J4WEE4_9TREM</name>
<dbReference type="EMBL" id="LUCH01007114">
    <property type="protein sequence ID" value="KAF5396908.1"/>
    <property type="molecule type" value="Genomic_DNA"/>
</dbReference>
<gene>
    <name evidence="1" type="ORF">PHET_10132</name>
</gene>
<proteinExistence type="predicted"/>
<evidence type="ECO:0000313" key="1">
    <source>
        <dbReference type="EMBL" id="KAF5396908.1"/>
    </source>
</evidence>
<dbReference type="Proteomes" id="UP000748531">
    <property type="component" value="Unassembled WGS sequence"/>
</dbReference>
<protein>
    <submittedName>
        <fullName evidence="1">Uncharacterized protein</fullName>
    </submittedName>
</protein>
<organism evidence="1 2">
    <name type="scientific">Paragonimus heterotremus</name>
    <dbReference type="NCBI Taxonomy" id="100268"/>
    <lineage>
        <taxon>Eukaryota</taxon>
        <taxon>Metazoa</taxon>
        <taxon>Spiralia</taxon>
        <taxon>Lophotrochozoa</taxon>
        <taxon>Platyhelminthes</taxon>
        <taxon>Trematoda</taxon>
        <taxon>Digenea</taxon>
        <taxon>Plagiorchiida</taxon>
        <taxon>Troglotremata</taxon>
        <taxon>Troglotrematidae</taxon>
        <taxon>Paragonimus</taxon>
    </lineage>
</organism>